<comment type="caution">
    <text evidence="5">The sequence shown here is derived from an EMBL/GenBank/DDBJ whole genome shotgun (WGS) entry which is preliminary data.</text>
</comment>
<proteinExistence type="predicted"/>
<dbReference type="Pfam" id="PF12894">
    <property type="entry name" value="ANAPC4_WD40"/>
    <property type="match status" value="1"/>
</dbReference>
<dbReference type="PROSITE" id="PS50294">
    <property type="entry name" value="WD_REPEATS_REGION"/>
    <property type="match status" value="1"/>
</dbReference>
<name>A0ABQ9XIR4_9EUKA</name>
<keyword evidence="2" id="KW-0677">Repeat</keyword>
<keyword evidence="1 3" id="KW-0853">WD repeat</keyword>
<gene>
    <name evidence="5" type="ORF">BLNAU_12727</name>
</gene>
<dbReference type="InterPro" id="IPR019775">
    <property type="entry name" value="WD40_repeat_CS"/>
</dbReference>
<evidence type="ECO:0000256" key="2">
    <source>
        <dbReference type="ARBA" id="ARBA00022737"/>
    </source>
</evidence>
<evidence type="ECO:0000313" key="6">
    <source>
        <dbReference type="Proteomes" id="UP001281761"/>
    </source>
</evidence>
<dbReference type="Gene3D" id="2.130.10.10">
    <property type="entry name" value="YVTN repeat-like/Quinoprotein amine dehydrogenase"/>
    <property type="match status" value="3"/>
</dbReference>
<dbReference type="InterPro" id="IPR024977">
    <property type="entry name" value="Apc4-like_WD40_dom"/>
</dbReference>
<organism evidence="5 6">
    <name type="scientific">Blattamonas nauphoetae</name>
    <dbReference type="NCBI Taxonomy" id="2049346"/>
    <lineage>
        <taxon>Eukaryota</taxon>
        <taxon>Metamonada</taxon>
        <taxon>Preaxostyla</taxon>
        <taxon>Oxymonadida</taxon>
        <taxon>Blattamonas</taxon>
    </lineage>
</organism>
<evidence type="ECO:0000313" key="5">
    <source>
        <dbReference type="EMBL" id="KAK2952318.1"/>
    </source>
</evidence>
<sequence>MKSTIKPTSVIQDIGSEIFVVRYSADGKFLAVACQDGGTRLYSTESHKLLYGFDMGQPNGFPITAMRFRPSIGSMYPALVTGSSDGHLKHWHVATSKMMYEIHEEDNQILALDYNPTGTRLATVGSDLNVRIYDEKTKSLLFVLNDQKQYEKPHSNRVFALKFHPDQPDILVSGGWDNTVQIWDLRTKKAEKFLFGPHICGDALDIEGDEILTGSYRSKDQLQLWDIRSTSLIRTYRLPNETVEEDEEIRACLLYACQFGKNGNSGTILASGSHANQFFVIDRQSGNVLDFFQSVKPIFSLDQFGSNYACGGGNKSVYFFERESGRS</sequence>
<dbReference type="Proteomes" id="UP001281761">
    <property type="component" value="Unassembled WGS sequence"/>
</dbReference>
<accession>A0ABQ9XIR4</accession>
<dbReference type="SUPFAM" id="SSF50978">
    <property type="entry name" value="WD40 repeat-like"/>
    <property type="match status" value="1"/>
</dbReference>
<protein>
    <submittedName>
        <fullName evidence="5">F-box and WD-40 domain protein 7</fullName>
    </submittedName>
</protein>
<dbReference type="PANTHER" id="PTHR47822:SF2">
    <property type="entry name" value="F-BOX AND WD-40 DOMAIN PROTEIN 7"/>
    <property type="match status" value="1"/>
</dbReference>
<feature type="domain" description="Anaphase-promoting complex subunit 4-like WD40" evidence="4">
    <location>
        <begin position="15"/>
        <end position="68"/>
    </location>
</feature>
<dbReference type="PROSITE" id="PS50082">
    <property type="entry name" value="WD_REPEATS_2"/>
    <property type="match status" value="2"/>
</dbReference>
<dbReference type="SMART" id="SM00320">
    <property type="entry name" value="WD40"/>
    <property type="match status" value="5"/>
</dbReference>
<keyword evidence="6" id="KW-1185">Reference proteome</keyword>
<dbReference type="Pfam" id="PF00400">
    <property type="entry name" value="WD40"/>
    <property type="match status" value="2"/>
</dbReference>
<dbReference type="EMBL" id="JARBJD010000105">
    <property type="protein sequence ID" value="KAK2952318.1"/>
    <property type="molecule type" value="Genomic_DNA"/>
</dbReference>
<dbReference type="PROSITE" id="PS00678">
    <property type="entry name" value="WD_REPEATS_1"/>
    <property type="match status" value="1"/>
</dbReference>
<feature type="repeat" description="WD" evidence="3">
    <location>
        <begin position="102"/>
        <end position="143"/>
    </location>
</feature>
<dbReference type="InterPro" id="IPR001680">
    <property type="entry name" value="WD40_rpt"/>
</dbReference>
<dbReference type="InterPro" id="IPR036322">
    <property type="entry name" value="WD40_repeat_dom_sf"/>
</dbReference>
<feature type="repeat" description="WD" evidence="3">
    <location>
        <begin position="151"/>
        <end position="193"/>
    </location>
</feature>
<evidence type="ECO:0000259" key="4">
    <source>
        <dbReference type="Pfam" id="PF12894"/>
    </source>
</evidence>
<dbReference type="InterPro" id="IPR015943">
    <property type="entry name" value="WD40/YVTN_repeat-like_dom_sf"/>
</dbReference>
<evidence type="ECO:0000256" key="1">
    <source>
        <dbReference type="ARBA" id="ARBA00022574"/>
    </source>
</evidence>
<reference evidence="5 6" key="1">
    <citation type="journal article" date="2022" name="bioRxiv">
        <title>Genomics of Preaxostyla Flagellates Illuminates Evolutionary Transitions and the Path Towards Mitochondrial Loss.</title>
        <authorList>
            <person name="Novak L.V.F."/>
            <person name="Treitli S.C."/>
            <person name="Pyrih J."/>
            <person name="Halakuc P."/>
            <person name="Pipaliya S.V."/>
            <person name="Vacek V."/>
            <person name="Brzon O."/>
            <person name="Soukal P."/>
            <person name="Eme L."/>
            <person name="Dacks J.B."/>
            <person name="Karnkowska A."/>
            <person name="Elias M."/>
            <person name="Hampl V."/>
        </authorList>
    </citation>
    <scope>NUCLEOTIDE SEQUENCE [LARGE SCALE GENOMIC DNA]</scope>
    <source>
        <strain evidence="5">NAU3</strain>
        <tissue evidence="5">Gut</tissue>
    </source>
</reference>
<evidence type="ECO:0000256" key="3">
    <source>
        <dbReference type="PROSITE-ProRule" id="PRU00221"/>
    </source>
</evidence>
<dbReference type="PANTHER" id="PTHR47822">
    <property type="entry name" value="CARBOHYDRATE BINDING DOMAIN CONTAINING PROTEIN"/>
    <property type="match status" value="1"/>
</dbReference>